<dbReference type="GO" id="GO:0120293">
    <property type="term" value="C:dynein axonemal particle"/>
    <property type="evidence" value="ECO:0007669"/>
    <property type="project" value="UniProtKB-SubCell"/>
</dbReference>
<dbReference type="Pfam" id="PF04969">
    <property type="entry name" value="CS"/>
    <property type="match status" value="1"/>
</dbReference>
<dbReference type="CDD" id="cd06469">
    <property type="entry name" value="p23_DYX1C1_like"/>
    <property type="match status" value="1"/>
</dbReference>
<evidence type="ECO:0000256" key="8">
    <source>
        <dbReference type="ARBA" id="ARBA00023273"/>
    </source>
</evidence>
<dbReference type="InterPro" id="IPR037894">
    <property type="entry name" value="CS_DYX1C1"/>
</dbReference>
<evidence type="ECO:0000256" key="6">
    <source>
        <dbReference type="ARBA" id="ARBA00022902"/>
    </source>
</evidence>
<keyword evidence="4" id="KW-0677">Repeat</keyword>
<dbReference type="eggNOG" id="KOG1124">
    <property type="taxonomic scope" value="Eukaryota"/>
</dbReference>
<feature type="region of interest" description="Disordered" evidence="12">
    <location>
        <begin position="133"/>
        <end position="198"/>
    </location>
</feature>
<dbReference type="InterPro" id="IPR008978">
    <property type="entry name" value="HSP20-like_chaperone"/>
</dbReference>
<evidence type="ECO:0000256" key="11">
    <source>
        <dbReference type="PROSITE-ProRule" id="PRU00339"/>
    </source>
</evidence>
<evidence type="ECO:0000256" key="3">
    <source>
        <dbReference type="ARBA" id="ARBA00022490"/>
    </source>
</evidence>
<feature type="compositionally biased region" description="Basic and acidic residues" evidence="12">
    <location>
        <begin position="175"/>
        <end position="186"/>
    </location>
</feature>
<dbReference type="SMART" id="SM00028">
    <property type="entry name" value="TPR"/>
    <property type="match status" value="3"/>
</dbReference>
<dbReference type="EnsemblMetazoa" id="Aqu2.1.36512_001">
    <property type="protein sequence ID" value="Aqu2.1.36512_001"/>
    <property type="gene ID" value="Aqu2.1.36512"/>
</dbReference>
<evidence type="ECO:0000313" key="15">
    <source>
        <dbReference type="Proteomes" id="UP000007879"/>
    </source>
</evidence>
<dbReference type="FunFam" id="2.60.40.790:FF:000015">
    <property type="entry name" value="dynein assembly factor 4, axonemal isoform X1"/>
    <property type="match status" value="1"/>
</dbReference>
<feature type="compositionally biased region" description="Basic and acidic residues" evidence="12">
    <location>
        <begin position="232"/>
        <end position="245"/>
    </location>
</feature>
<dbReference type="Pfam" id="PF00515">
    <property type="entry name" value="TPR_1"/>
    <property type="match status" value="1"/>
</dbReference>
<dbReference type="GO" id="GO:0036159">
    <property type="term" value="P:inner dynein arm assembly"/>
    <property type="evidence" value="ECO:0007669"/>
    <property type="project" value="TreeGrafter"/>
</dbReference>
<dbReference type="Pfam" id="PF13414">
    <property type="entry name" value="TPR_11"/>
    <property type="match status" value="1"/>
</dbReference>
<feature type="domain" description="CS" evidence="13">
    <location>
        <begin position="3"/>
        <end position="87"/>
    </location>
</feature>
<dbReference type="EnsemblMetazoa" id="XM_003385171.3">
    <property type="protein sequence ID" value="XP_003385219.1"/>
    <property type="gene ID" value="LOC100633760"/>
</dbReference>
<dbReference type="STRING" id="400682.A0A1X7VAG2"/>
<evidence type="ECO:0000256" key="7">
    <source>
        <dbReference type="ARBA" id="ARBA00023242"/>
    </source>
</evidence>
<evidence type="ECO:0000256" key="12">
    <source>
        <dbReference type="SAM" id="MobiDB-lite"/>
    </source>
</evidence>
<dbReference type="GO" id="GO:0003341">
    <property type="term" value="P:cilium movement"/>
    <property type="evidence" value="ECO:0007669"/>
    <property type="project" value="InterPro"/>
</dbReference>
<dbReference type="KEGG" id="aqu:100633760"/>
<evidence type="ECO:0000259" key="13">
    <source>
        <dbReference type="PROSITE" id="PS51203"/>
    </source>
</evidence>
<keyword evidence="6" id="KW-0524">Neurogenesis</keyword>
<dbReference type="GO" id="GO:0036158">
    <property type="term" value="P:outer dynein arm assembly"/>
    <property type="evidence" value="ECO:0007669"/>
    <property type="project" value="TreeGrafter"/>
</dbReference>
<dbReference type="GO" id="GO:0005634">
    <property type="term" value="C:nucleus"/>
    <property type="evidence" value="ECO:0007669"/>
    <property type="project" value="UniProtKB-SubCell"/>
</dbReference>
<proteinExistence type="predicted"/>
<keyword evidence="15" id="KW-1185">Reference proteome</keyword>
<feature type="region of interest" description="Disordered" evidence="12">
    <location>
        <begin position="227"/>
        <end position="260"/>
    </location>
</feature>
<evidence type="ECO:0000256" key="4">
    <source>
        <dbReference type="ARBA" id="ARBA00022737"/>
    </source>
</evidence>
<dbReference type="PANTHER" id="PTHR46492">
    <property type="entry name" value="DYNEIN ASSEMBLY FACTOR 4, AXONEMAL"/>
    <property type="match status" value="1"/>
</dbReference>
<dbReference type="PROSITE" id="PS50005">
    <property type="entry name" value="TPR"/>
    <property type="match status" value="2"/>
</dbReference>
<dbReference type="SUPFAM" id="SSF49764">
    <property type="entry name" value="HSP20-like chaperones"/>
    <property type="match status" value="1"/>
</dbReference>
<dbReference type="InterPro" id="IPR011990">
    <property type="entry name" value="TPR-like_helical_dom_sf"/>
</dbReference>
<dbReference type="AlphaFoldDB" id="A0A1X7VAG2"/>
<sequence length="386" mass="44028">MPILIKDFSWSETETHVTLTIPLRGVRPNKADIFSSNLYIKVNFPPYLFEAHLFAPVLEEQCSARVGNGAVVFNLVKESPAIWGRLVCEEESRDKMTLIRQEAIEHGHLKYKEEAKEKARKKREEEKFAIKQQMKLEEEEKDRIEKEKQDERDKATSELESWKKAPPSAPPTRSVRKDVWTGKEEQPLPPPRAGGNITITFTPRPFTNAARESKVAEEEEWLAKMAAARKIKQPDNKKDNKRKGEEEEEGESINERNPEFLKDRGNEFFKTGNFEAAINVFTQALKLNHLLPSLYANRAACYLSTGNTEACISDCCKALELYYPVVPANVSSRAKVLARRGTAYAKEGDLDLALQDYDTAAKLEPKNSSLQEDYQNLKKHIMSLKI</sequence>
<reference evidence="15" key="1">
    <citation type="journal article" date="2010" name="Nature">
        <title>The Amphimedon queenslandica genome and the evolution of animal complexity.</title>
        <authorList>
            <person name="Srivastava M."/>
            <person name="Simakov O."/>
            <person name="Chapman J."/>
            <person name="Fahey B."/>
            <person name="Gauthier M.E."/>
            <person name="Mitros T."/>
            <person name="Richards G.S."/>
            <person name="Conaco C."/>
            <person name="Dacre M."/>
            <person name="Hellsten U."/>
            <person name="Larroux C."/>
            <person name="Putnam N.H."/>
            <person name="Stanke M."/>
            <person name="Adamska M."/>
            <person name="Darling A."/>
            <person name="Degnan S.M."/>
            <person name="Oakley T.H."/>
            <person name="Plachetzki D.C."/>
            <person name="Zhai Y."/>
            <person name="Adamski M."/>
            <person name="Calcino A."/>
            <person name="Cummins S.F."/>
            <person name="Goodstein D.M."/>
            <person name="Harris C."/>
            <person name="Jackson D.J."/>
            <person name="Leys S.P."/>
            <person name="Shu S."/>
            <person name="Woodcroft B.J."/>
            <person name="Vervoort M."/>
            <person name="Kosik K.S."/>
            <person name="Manning G."/>
            <person name="Degnan B.M."/>
            <person name="Rokhsar D.S."/>
        </authorList>
    </citation>
    <scope>NUCLEOTIDE SEQUENCE [LARGE SCALE GENOMIC DNA]</scope>
</reference>
<keyword evidence="3" id="KW-0963">Cytoplasm</keyword>
<dbReference type="Gene3D" id="1.25.40.10">
    <property type="entry name" value="Tetratricopeptide repeat domain"/>
    <property type="match status" value="1"/>
</dbReference>
<evidence type="ECO:0000256" key="5">
    <source>
        <dbReference type="ARBA" id="ARBA00022803"/>
    </source>
</evidence>
<dbReference type="PROSITE" id="PS50293">
    <property type="entry name" value="TPR_REGION"/>
    <property type="match status" value="1"/>
</dbReference>
<dbReference type="Proteomes" id="UP000007879">
    <property type="component" value="Unassembled WGS sequence"/>
</dbReference>
<comment type="subcellular location">
    <subcellularLocation>
        <location evidence="2">Cell projection</location>
        <location evidence="2">Neuron projection</location>
    </subcellularLocation>
    <subcellularLocation>
        <location evidence="9">Dynein axonemal particle</location>
    </subcellularLocation>
    <subcellularLocation>
        <location evidence="1">Nucleus</location>
    </subcellularLocation>
</comment>
<dbReference type="InterPro" id="IPR019734">
    <property type="entry name" value="TPR_rpt"/>
</dbReference>
<organism evidence="14">
    <name type="scientific">Amphimedon queenslandica</name>
    <name type="common">Sponge</name>
    <dbReference type="NCBI Taxonomy" id="400682"/>
    <lineage>
        <taxon>Eukaryota</taxon>
        <taxon>Metazoa</taxon>
        <taxon>Porifera</taxon>
        <taxon>Demospongiae</taxon>
        <taxon>Heteroscleromorpha</taxon>
        <taxon>Haplosclerida</taxon>
        <taxon>Niphatidae</taxon>
        <taxon>Amphimedon</taxon>
    </lineage>
</organism>
<evidence type="ECO:0000256" key="9">
    <source>
        <dbReference type="ARBA" id="ARBA00024190"/>
    </source>
</evidence>
<dbReference type="InterPro" id="IPR007052">
    <property type="entry name" value="CS_dom"/>
</dbReference>
<dbReference type="InterPro" id="IPR052004">
    <property type="entry name" value="Dynein_assembly_factor_4"/>
</dbReference>
<accession>A0A1X7VAG2</accession>
<feature type="compositionally biased region" description="Basic and acidic residues" evidence="12">
    <location>
        <begin position="133"/>
        <end position="163"/>
    </location>
</feature>
<keyword evidence="8" id="KW-0966">Cell projection</keyword>
<dbReference type="PANTHER" id="PTHR46492:SF1">
    <property type="entry name" value="DYNEIN AXONEMAL ASSEMBLY FACTOR 4"/>
    <property type="match status" value="1"/>
</dbReference>
<evidence type="ECO:0000313" key="14">
    <source>
        <dbReference type="EnsemblMetazoa" id="Aqu2.1.36512_001"/>
    </source>
</evidence>
<dbReference type="InParanoid" id="A0A1X7VAG2"/>
<keyword evidence="5 11" id="KW-0802">TPR repeat</keyword>
<reference evidence="14" key="2">
    <citation type="submission" date="2017-05" db="UniProtKB">
        <authorList>
            <consortium name="EnsemblMetazoa"/>
        </authorList>
    </citation>
    <scope>IDENTIFICATION</scope>
</reference>
<dbReference type="OMA" id="ELAAWHF"/>
<dbReference type="SUPFAM" id="SSF48452">
    <property type="entry name" value="TPR-like"/>
    <property type="match status" value="1"/>
</dbReference>
<name>A0A1X7VAG2_AMPQE</name>
<evidence type="ECO:0000256" key="2">
    <source>
        <dbReference type="ARBA" id="ARBA00004487"/>
    </source>
</evidence>
<keyword evidence="7" id="KW-0539">Nucleus</keyword>
<dbReference type="OrthoDB" id="348005at2759"/>
<dbReference type="Gene3D" id="2.60.40.790">
    <property type="match status" value="1"/>
</dbReference>
<evidence type="ECO:0000256" key="10">
    <source>
        <dbReference type="ARBA" id="ARBA00024430"/>
    </source>
</evidence>
<protein>
    <recommendedName>
        <fullName evidence="10">Dynein axonemal assembly factor 4</fullName>
    </recommendedName>
</protein>
<evidence type="ECO:0000256" key="1">
    <source>
        <dbReference type="ARBA" id="ARBA00004123"/>
    </source>
</evidence>
<dbReference type="PROSITE" id="PS51203">
    <property type="entry name" value="CS"/>
    <property type="match status" value="1"/>
</dbReference>
<feature type="repeat" description="TPR" evidence="11">
    <location>
        <begin position="334"/>
        <end position="367"/>
    </location>
</feature>
<feature type="repeat" description="TPR" evidence="11">
    <location>
        <begin position="258"/>
        <end position="291"/>
    </location>
</feature>
<gene>
    <name evidence="14" type="primary">100633760</name>
</gene>